<organism evidence="2 3">
    <name type="scientific">Prototheca wickerhamii</name>
    <dbReference type="NCBI Taxonomy" id="3111"/>
    <lineage>
        <taxon>Eukaryota</taxon>
        <taxon>Viridiplantae</taxon>
        <taxon>Chlorophyta</taxon>
        <taxon>core chlorophytes</taxon>
        <taxon>Trebouxiophyceae</taxon>
        <taxon>Chlorellales</taxon>
        <taxon>Chlorellaceae</taxon>
        <taxon>Prototheca</taxon>
    </lineage>
</organism>
<evidence type="ECO:0000256" key="1">
    <source>
        <dbReference type="SAM" id="MobiDB-lite"/>
    </source>
</evidence>
<comment type="caution">
    <text evidence="2">The sequence shown here is derived from an EMBL/GenBank/DDBJ whole genome shotgun (WGS) entry which is preliminary data.</text>
</comment>
<proteinExistence type="predicted"/>
<name>A0AAD9MLY8_PROWI</name>
<feature type="region of interest" description="Disordered" evidence="1">
    <location>
        <begin position="69"/>
        <end position="99"/>
    </location>
</feature>
<dbReference type="EMBL" id="JASFZW010000003">
    <property type="protein sequence ID" value="KAK2078888.1"/>
    <property type="molecule type" value="Genomic_DNA"/>
</dbReference>
<keyword evidence="3" id="KW-1185">Reference proteome</keyword>
<sequence>MLTRTKRSRSRYTPAPYLLTEGDAAAHGTRVPIQPVSSALRLPSVASLDTESLAELPDPTELEAWLAFSPPERGPADGGLSAAARYDPSPAPGAPPSYQPPVPYVQVATRQPDGCLDTLWAARYWEQAGDVAGWSQAVAPGSDSRIFSGIPIKSEQVVITPTSSSAVSVSDASPSILGQAASGTPRIGAPPLPPLAPPPFKFIIDPAYGAALRLA</sequence>
<reference evidence="2" key="1">
    <citation type="submission" date="2021-01" db="EMBL/GenBank/DDBJ databases">
        <authorList>
            <person name="Eckstrom K.M.E."/>
        </authorList>
    </citation>
    <scope>NUCLEOTIDE SEQUENCE</scope>
    <source>
        <strain evidence="2">UVCC 0001</strain>
    </source>
</reference>
<feature type="compositionally biased region" description="Pro residues" evidence="1">
    <location>
        <begin position="89"/>
        <end position="99"/>
    </location>
</feature>
<accession>A0AAD9MLY8</accession>
<evidence type="ECO:0000313" key="3">
    <source>
        <dbReference type="Proteomes" id="UP001255856"/>
    </source>
</evidence>
<protein>
    <submittedName>
        <fullName evidence="2">Uncharacterized protein</fullName>
    </submittedName>
</protein>
<gene>
    <name evidence="2" type="ORF">QBZ16_002578</name>
</gene>
<dbReference type="AlphaFoldDB" id="A0AAD9MLY8"/>
<evidence type="ECO:0000313" key="2">
    <source>
        <dbReference type="EMBL" id="KAK2078888.1"/>
    </source>
</evidence>
<dbReference type="Proteomes" id="UP001255856">
    <property type="component" value="Unassembled WGS sequence"/>
</dbReference>